<dbReference type="PIRSF" id="PIRSF006060">
    <property type="entry name" value="AA_transporter"/>
    <property type="match status" value="1"/>
</dbReference>
<evidence type="ECO:0000256" key="2">
    <source>
        <dbReference type="ARBA" id="ARBA00022448"/>
    </source>
</evidence>
<evidence type="ECO:0000313" key="8">
    <source>
        <dbReference type="Proteomes" id="UP000660729"/>
    </source>
</evidence>
<evidence type="ECO:0000256" key="4">
    <source>
        <dbReference type="ARBA" id="ARBA00022989"/>
    </source>
</evidence>
<keyword evidence="3 6" id="KW-0812">Transmembrane</keyword>
<dbReference type="Proteomes" id="UP000660729">
    <property type="component" value="Unassembled WGS sequence"/>
</dbReference>
<keyword evidence="4 6" id="KW-1133">Transmembrane helix</keyword>
<feature type="transmembrane region" description="Helical" evidence="6">
    <location>
        <begin position="181"/>
        <end position="201"/>
    </location>
</feature>
<evidence type="ECO:0000256" key="1">
    <source>
        <dbReference type="ARBA" id="ARBA00004141"/>
    </source>
</evidence>
<dbReference type="GO" id="GO:0016020">
    <property type="term" value="C:membrane"/>
    <property type="evidence" value="ECO:0007669"/>
    <property type="project" value="UniProtKB-SubCell"/>
</dbReference>
<feature type="transmembrane region" description="Helical" evidence="6">
    <location>
        <begin position="336"/>
        <end position="353"/>
    </location>
</feature>
<dbReference type="Pfam" id="PF13520">
    <property type="entry name" value="AA_permease_2"/>
    <property type="match status" value="1"/>
</dbReference>
<dbReference type="EMBL" id="JABCIY010000173">
    <property type="protein sequence ID" value="KAF7190390.1"/>
    <property type="molecule type" value="Genomic_DNA"/>
</dbReference>
<dbReference type="InterPro" id="IPR002293">
    <property type="entry name" value="AA/rel_permease1"/>
</dbReference>
<evidence type="ECO:0000256" key="5">
    <source>
        <dbReference type="ARBA" id="ARBA00023136"/>
    </source>
</evidence>
<sequence>MSDGVLQYANMDLKPTSVVSEPPRYSDTAAFETGASSTDAKDMLRTGKKQEFKRNFHFLSAFSFVIVFTATWEYVLTSLSVGFSSGGYAGLFWCFITTILCYSTIVASLAEMASMAPTCGGQYHWASEFAPTEYQRVLSYASGWMSTLAWLAGFASSNYICVAQIQAMIEVYSPGYTFTQWQYTLILIGFAVVTVGFNTCGAKVLPQLQVVCLVLHIGGFILIMAAVLSLAPKNSARQVFLDFQDNSGWNNIGVAYMISQVYVLYCNSGSDSVVHTSEEVGDASLVVPRCMWWSYCINTILGIAMLITMLFCIGPLDAVLTTDTPYLNLFNNTGSRPLSLIMNLIIFFMTYAGNIDSEAACAREVFAFARDKGIPFSDFIGHIDPKWSLPFNAVYVTTLGVIPLSCINFGSTLGFTILVSVGLLALLSTYLISIGCILLKRLRGEPLPPARWSWGRWGLPLNAFAFVYSAYIMIWCCFPPDLSVDYASANWSPLVWAGFGLLSLIWYQVHGKKHYTAPVEFVEGRKARGVELQTAS</sequence>
<evidence type="ECO:0000313" key="7">
    <source>
        <dbReference type="EMBL" id="KAF7190390.1"/>
    </source>
</evidence>
<comment type="caution">
    <text evidence="7">The sequence shown here is derived from an EMBL/GenBank/DDBJ whole genome shotgun (WGS) entry which is preliminary data.</text>
</comment>
<feature type="transmembrane region" description="Helical" evidence="6">
    <location>
        <begin position="248"/>
        <end position="265"/>
    </location>
</feature>
<dbReference type="Gene3D" id="1.20.1740.10">
    <property type="entry name" value="Amino acid/polyamine transporter I"/>
    <property type="match status" value="1"/>
</dbReference>
<reference evidence="7" key="1">
    <citation type="submission" date="2020-04" db="EMBL/GenBank/DDBJ databases">
        <title>Draft genome resource of the tomato pathogen Pseudocercospora fuligena.</title>
        <authorList>
            <person name="Zaccaron A."/>
        </authorList>
    </citation>
    <scope>NUCLEOTIDE SEQUENCE</scope>
    <source>
        <strain evidence="7">PF001</strain>
    </source>
</reference>
<name>A0A8H6VGB3_9PEZI</name>
<feature type="transmembrane region" description="Helical" evidence="6">
    <location>
        <begin position="148"/>
        <end position="169"/>
    </location>
</feature>
<comment type="subcellular location">
    <subcellularLocation>
        <location evidence="1">Membrane</location>
        <topology evidence="1">Multi-pass membrane protein</topology>
    </subcellularLocation>
</comment>
<feature type="transmembrane region" description="Helical" evidence="6">
    <location>
        <begin position="87"/>
        <end position="110"/>
    </location>
</feature>
<evidence type="ECO:0000256" key="6">
    <source>
        <dbReference type="SAM" id="Phobius"/>
    </source>
</evidence>
<feature type="transmembrane region" description="Helical" evidence="6">
    <location>
        <begin position="417"/>
        <end position="439"/>
    </location>
</feature>
<dbReference type="PANTHER" id="PTHR45649:SF4">
    <property type="entry name" value="TRANSPORTER, PUTATIVE (EUROFUNG)-RELATED"/>
    <property type="match status" value="1"/>
</dbReference>
<dbReference type="GO" id="GO:0022857">
    <property type="term" value="F:transmembrane transporter activity"/>
    <property type="evidence" value="ECO:0007669"/>
    <property type="project" value="InterPro"/>
</dbReference>
<evidence type="ECO:0000256" key="3">
    <source>
        <dbReference type="ARBA" id="ARBA00022692"/>
    </source>
</evidence>
<feature type="transmembrane region" description="Helical" evidence="6">
    <location>
        <begin position="488"/>
        <end position="507"/>
    </location>
</feature>
<gene>
    <name evidence="7" type="ORF">HII31_08308</name>
</gene>
<protein>
    <submittedName>
        <fullName evidence="7">Putative amino-acid permease C15C4.04c</fullName>
    </submittedName>
</protein>
<feature type="transmembrane region" description="Helical" evidence="6">
    <location>
        <begin position="55"/>
        <end position="75"/>
    </location>
</feature>
<feature type="transmembrane region" description="Helical" evidence="6">
    <location>
        <begin position="393"/>
        <end position="411"/>
    </location>
</feature>
<feature type="transmembrane region" description="Helical" evidence="6">
    <location>
        <begin position="292"/>
        <end position="316"/>
    </location>
</feature>
<dbReference type="AlphaFoldDB" id="A0A8H6VGB3"/>
<keyword evidence="8" id="KW-1185">Reference proteome</keyword>
<proteinExistence type="predicted"/>
<dbReference type="OrthoDB" id="3257095at2759"/>
<feature type="transmembrane region" description="Helical" evidence="6">
    <location>
        <begin position="208"/>
        <end position="228"/>
    </location>
</feature>
<feature type="transmembrane region" description="Helical" evidence="6">
    <location>
        <begin position="459"/>
        <end position="482"/>
    </location>
</feature>
<accession>A0A8H6VGB3</accession>
<keyword evidence="2" id="KW-0813">Transport</keyword>
<dbReference type="PANTHER" id="PTHR45649">
    <property type="entry name" value="AMINO-ACID PERMEASE BAT1"/>
    <property type="match status" value="1"/>
</dbReference>
<keyword evidence="5 6" id="KW-0472">Membrane</keyword>
<organism evidence="7 8">
    <name type="scientific">Pseudocercospora fuligena</name>
    <dbReference type="NCBI Taxonomy" id="685502"/>
    <lineage>
        <taxon>Eukaryota</taxon>
        <taxon>Fungi</taxon>
        <taxon>Dikarya</taxon>
        <taxon>Ascomycota</taxon>
        <taxon>Pezizomycotina</taxon>
        <taxon>Dothideomycetes</taxon>
        <taxon>Dothideomycetidae</taxon>
        <taxon>Mycosphaerellales</taxon>
        <taxon>Mycosphaerellaceae</taxon>
        <taxon>Pseudocercospora</taxon>
    </lineage>
</organism>